<accession>A0ABU2HKR3</accession>
<dbReference type="Proteomes" id="UP001267407">
    <property type="component" value="Unassembled WGS sequence"/>
</dbReference>
<dbReference type="RefSeq" id="WP_310966818.1">
    <property type="nucleotide sequence ID" value="NZ_JAVMBO010000018.1"/>
</dbReference>
<protein>
    <submittedName>
        <fullName evidence="1">ACT domain-containing protein</fullName>
    </submittedName>
</protein>
<reference evidence="1" key="1">
    <citation type="submission" date="2023-09" db="EMBL/GenBank/DDBJ databases">
        <title>Marinobacter sediminicola sp. nov. and Marinobacter maritimum sp. nov., isolated from marine sediment.</title>
        <authorList>
            <person name="An J."/>
        </authorList>
    </citation>
    <scope>NUCLEOTIDE SEQUENCE</scope>
    <source>
        <strain evidence="1">F60267</strain>
    </source>
</reference>
<organism evidence="1 2">
    <name type="scientific">Marinobacter xiaoshiensis</name>
    <dbReference type="NCBI Taxonomy" id="3073652"/>
    <lineage>
        <taxon>Bacteria</taxon>
        <taxon>Pseudomonadati</taxon>
        <taxon>Pseudomonadota</taxon>
        <taxon>Gammaproteobacteria</taxon>
        <taxon>Pseudomonadales</taxon>
        <taxon>Marinobacteraceae</taxon>
        <taxon>Marinobacter</taxon>
    </lineage>
</organism>
<name>A0ABU2HKR3_9GAMM</name>
<evidence type="ECO:0000313" key="1">
    <source>
        <dbReference type="EMBL" id="MDS1311649.1"/>
    </source>
</evidence>
<dbReference type="SUPFAM" id="SSF55021">
    <property type="entry name" value="ACT-like"/>
    <property type="match status" value="1"/>
</dbReference>
<keyword evidence="2" id="KW-1185">Reference proteome</keyword>
<dbReference type="InterPro" id="IPR045865">
    <property type="entry name" value="ACT-like_dom_sf"/>
</dbReference>
<gene>
    <name evidence="1" type="ORF">RKA07_16225</name>
</gene>
<comment type="caution">
    <text evidence="1">The sequence shown here is derived from an EMBL/GenBank/DDBJ whole genome shotgun (WGS) entry which is preliminary data.</text>
</comment>
<dbReference type="Pfam" id="PF13710">
    <property type="entry name" value="ACT_5"/>
    <property type="match status" value="1"/>
</dbReference>
<sequence length="93" mass="9969">MTTESNCETPSYDITCRMSHEAAALERLCQVVRVRGFRIAQMAVDSADGALNIALTIQGTRPVAMLQSQLEKLHTVAEVKLAAPVVAAASRIA</sequence>
<dbReference type="Gene3D" id="3.30.70.260">
    <property type="match status" value="1"/>
</dbReference>
<dbReference type="EMBL" id="JAVMBO010000018">
    <property type="protein sequence ID" value="MDS1311649.1"/>
    <property type="molecule type" value="Genomic_DNA"/>
</dbReference>
<evidence type="ECO:0000313" key="2">
    <source>
        <dbReference type="Proteomes" id="UP001267407"/>
    </source>
</evidence>
<proteinExistence type="predicted"/>